<reference evidence="2 3" key="1">
    <citation type="journal article" date="2013" name="Genome Announc.">
        <title>Draft Genome Sequence of an Alphaproteobacterium, Caenispirillum salinarum AK4(T), Isolated from a Solar Saltern.</title>
        <authorList>
            <person name="Khatri I."/>
            <person name="Singh A."/>
            <person name="Korpole S."/>
            <person name="Pinnaka A.K."/>
            <person name="Subramanian S."/>
        </authorList>
    </citation>
    <scope>NUCLEOTIDE SEQUENCE [LARGE SCALE GENOMIC DNA]</scope>
    <source>
        <strain evidence="2 3">AK4</strain>
    </source>
</reference>
<evidence type="ECO:0000313" key="2">
    <source>
        <dbReference type="EMBL" id="EKV29135.1"/>
    </source>
</evidence>
<protein>
    <submittedName>
        <fullName evidence="2">Microcystin dependent protein</fullName>
    </submittedName>
</protein>
<name>K9GT59_9PROT</name>
<keyword evidence="3" id="KW-1185">Reference proteome</keyword>
<dbReference type="OrthoDB" id="9810174at2"/>
<dbReference type="PATRIC" id="fig|1238182.3.peg.2657"/>
<dbReference type="Pfam" id="PF07484">
    <property type="entry name" value="Collar"/>
    <property type="match status" value="1"/>
</dbReference>
<dbReference type="InterPro" id="IPR011083">
    <property type="entry name" value="Phage_tail_collar_dom"/>
</dbReference>
<proteinExistence type="predicted"/>
<evidence type="ECO:0000259" key="1">
    <source>
        <dbReference type="Pfam" id="PF07484"/>
    </source>
</evidence>
<organism evidence="2 3">
    <name type="scientific">Caenispirillum salinarum AK4</name>
    <dbReference type="NCBI Taxonomy" id="1238182"/>
    <lineage>
        <taxon>Bacteria</taxon>
        <taxon>Pseudomonadati</taxon>
        <taxon>Pseudomonadota</taxon>
        <taxon>Alphaproteobacteria</taxon>
        <taxon>Rhodospirillales</taxon>
        <taxon>Novispirillaceae</taxon>
        <taxon>Caenispirillum</taxon>
    </lineage>
</organism>
<comment type="caution">
    <text evidence="2">The sequence shown here is derived from an EMBL/GenBank/DDBJ whole genome shotgun (WGS) entry which is preliminary data.</text>
</comment>
<dbReference type="EMBL" id="ANHY01000013">
    <property type="protein sequence ID" value="EKV29135.1"/>
    <property type="molecule type" value="Genomic_DNA"/>
</dbReference>
<dbReference type="InterPro" id="IPR037053">
    <property type="entry name" value="Phage_tail_collar_dom_sf"/>
</dbReference>
<accession>K9GT59</accession>
<gene>
    <name evidence="2" type="ORF">C882_0442</name>
</gene>
<sequence>MSYAYIGEIRLLPYGFAPYNWMACEGQLLSIQQYTALYSIIGITYGGNGTTNFQLPEMRGHVAMGTGVGPGLTPRSIGQDVGFENVALGSSQVPPHTHAMTASTTAADVKSPTGNVFAEGGNLYINAPATGKVAMGAQMISSVGGDGSTGYANAHPNMAPYLPVQFCICVDGIYPSRS</sequence>
<dbReference type="AlphaFoldDB" id="K9GT59"/>
<dbReference type="Proteomes" id="UP000009881">
    <property type="component" value="Unassembled WGS sequence"/>
</dbReference>
<dbReference type="eggNOG" id="COG4675">
    <property type="taxonomic scope" value="Bacteria"/>
</dbReference>
<evidence type="ECO:0000313" key="3">
    <source>
        <dbReference type="Proteomes" id="UP000009881"/>
    </source>
</evidence>
<dbReference type="STRING" id="1238182.C882_0442"/>
<feature type="domain" description="Phage tail collar" evidence="1">
    <location>
        <begin position="7"/>
        <end position="62"/>
    </location>
</feature>
<dbReference type="SUPFAM" id="SSF88874">
    <property type="entry name" value="Receptor-binding domain of short tail fibre protein gp12"/>
    <property type="match status" value="1"/>
</dbReference>
<dbReference type="RefSeq" id="WP_009541100.1">
    <property type="nucleotide sequence ID" value="NZ_ANHY01000013.1"/>
</dbReference>
<dbReference type="Gene3D" id="3.90.1340.10">
    <property type="entry name" value="Phage tail collar domain"/>
    <property type="match status" value="1"/>
</dbReference>